<dbReference type="SMART" id="SM00418">
    <property type="entry name" value="HTH_ARSR"/>
    <property type="match status" value="1"/>
</dbReference>
<dbReference type="OrthoDB" id="9798835at2"/>
<dbReference type="PANTHER" id="PTHR33154:SF18">
    <property type="entry name" value="ARSENICAL RESISTANCE OPERON REPRESSOR"/>
    <property type="match status" value="1"/>
</dbReference>
<organism evidence="5 6">
    <name type="scientific">Marisediminicola antarctica</name>
    <dbReference type="NCBI Taxonomy" id="674079"/>
    <lineage>
        <taxon>Bacteria</taxon>
        <taxon>Bacillati</taxon>
        <taxon>Actinomycetota</taxon>
        <taxon>Actinomycetes</taxon>
        <taxon>Micrococcales</taxon>
        <taxon>Microbacteriaceae</taxon>
        <taxon>Marisediminicola</taxon>
    </lineage>
</organism>
<evidence type="ECO:0000313" key="6">
    <source>
        <dbReference type="Proteomes" id="UP000464507"/>
    </source>
</evidence>
<proteinExistence type="predicted"/>
<dbReference type="SUPFAM" id="SSF46785">
    <property type="entry name" value="Winged helix' DNA-binding domain"/>
    <property type="match status" value="1"/>
</dbReference>
<dbReference type="GO" id="GO:0003700">
    <property type="term" value="F:DNA-binding transcription factor activity"/>
    <property type="evidence" value="ECO:0007669"/>
    <property type="project" value="InterPro"/>
</dbReference>
<evidence type="ECO:0000256" key="2">
    <source>
        <dbReference type="ARBA" id="ARBA00023125"/>
    </source>
</evidence>
<dbReference type="InterPro" id="IPR036390">
    <property type="entry name" value="WH_DNA-bd_sf"/>
</dbReference>
<feature type="domain" description="HTH arsR-type" evidence="4">
    <location>
        <begin position="24"/>
        <end position="116"/>
    </location>
</feature>
<dbReference type="PROSITE" id="PS50987">
    <property type="entry name" value="HTH_ARSR_2"/>
    <property type="match status" value="1"/>
</dbReference>
<dbReference type="Proteomes" id="UP000464507">
    <property type="component" value="Chromosome"/>
</dbReference>
<name>A0A7L5AHI4_9MICO</name>
<dbReference type="InterPro" id="IPR051081">
    <property type="entry name" value="HTH_MetalResp_TranReg"/>
</dbReference>
<dbReference type="RefSeq" id="WP_161885580.1">
    <property type="nucleotide sequence ID" value="NZ_CP017146.1"/>
</dbReference>
<dbReference type="InterPro" id="IPR001845">
    <property type="entry name" value="HTH_ArsR_DNA-bd_dom"/>
</dbReference>
<dbReference type="InterPro" id="IPR036388">
    <property type="entry name" value="WH-like_DNA-bd_sf"/>
</dbReference>
<keyword evidence="1" id="KW-0805">Transcription regulation</keyword>
<evidence type="ECO:0000256" key="1">
    <source>
        <dbReference type="ARBA" id="ARBA00023015"/>
    </source>
</evidence>
<dbReference type="PRINTS" id="PR00778">
    <property type="entry name" value="HTHARSR"/>
</dbReference>
<keyword evidence="2" id="KW-0238">DNA-binding</keyword>
<keyword evidence="3" id="KW-0804">Transcription</keyword>
<gene>
    <name evidence="5" type="ORF">BHD05_05695</name>
</gene>
<dbReference type="PANTHER" id="PTHR33154">
    <property type="entry name" value="TRANSCRIPTIONAL REGULATOR, ARSR FAMILY"/>
    <property type="match status" value="1"/>
</dbReference>
<reference evidence="5 6" key="1">
    <citation type="submission" date="2016-09" db="EMBL/GenBank/DDBJ databases">
        <title>Complete genome sequence of microbes from the polar regions.</title>
        <authorList>
            <person name="Liao L."/>
            <person name="Chen B."/>
        </authorList>
    </citation>
    <scope>NUCLEOTIDE SEQUENCE [LARGE SCALE GENOMIC DNA]</scope>
    <source>
        <strain evidence="5 6">ZS314</strain>
    </source>
</reference>
<dbReference type="InterPro" id="IPR011991">
    <property type="entry name" value="ArsR-like_HTH"/>
</dbReference>
<dbReference type="Pfam" id="PF01022">
    <property type="entry name" value="HTH_5"/>
    <property type="match status" value="1"/>
</dbReference>
<dbReference type="CDD" id="cd00090">
    <property type="entry name" value="HTH_ARSR"/>
    <property type="match status" value="1"/>
</dbReference>
<keyword evidence="6" id="KW-1185">Reference proteome</keyword>
<dbReference type="InterPro" id="IPR018334">
    <property type="entry name" value="ArsR_HTH"/>
</dbReference>
<dbReference type="NCBIfam" id="NF033788">
    <property type="entry name" value="HTH_metalloreg"/>
    <property type="match status" value="1"/>
</dbReference>
<dbReference type="Gene3D" id="1.10.10.10">
    <property type="entry name" value="Winged helix-like DNA-binding domain superfamily/Winged helix DNA-binding domain"/>
    <property type="match status" value="1"/>
</dbReference>
<sequence length="116" mass="12506">MSFTNMLPVTDVTACCAPLTREAMTAEHADDLARSLRAIADPARLRLISIVAASQNQEACVCDLIEPVGLSQPTVSHHLKILTDAGFLSRSKRGTWAFYRLVPGALDSLARLLVTA</sequence>
<accession>A0A7L5AHI4</accession>
<dbReference type="GO" id="GO:0003677">
    <property type="term" value="F:DNA binding"/>
    <property type="evidence" value="ECO:0007669"/>
    <property type="project" value="UniProtKB-KW"/>
</dbReference>
<evidence type="ECO:0000256" key="3">
    <source>
        <dbReference type="ARBA" id="ARBA00023163"/>
    </source>
</evidence>
<protein>
    <submittedName>
        <fullName evidence="5">Transcriptional regulator</fullName>
    </submittedName>
</protein>
<evidence type="ECO:0000259" key="4">
    <source>
        <dbReference type="PROSITE" id="PS50987"/>
    </source>
</evidence>
<dbReference type="PROSITE" id="PS00846">
    <property type="entry name" value="HTH_ARSR_1"/>
    <property type="match status" value="1"/>
</dbReference>
<dbReference type="EMBL" id="CP017146">
    <property type="protein sequence ID" value="QHO69215.1"/>
    <property type="molecule type" value="Genomic_DNA"/>
</dbReference>
<dbReference type="AlphaFoldDB" id="A0A7L5AHI4"/>
<dbReference type="KEGG" id="mant:BHD05_05695"/>
<evidence type="ECO:0000313" key="5">
    <source>
        <dbReference type="EMBL" id="QHO69215.1"/>
    </source>
</evidence>